<name>A0A085N7T4_9BILA</name>
<evidence type="ECO:0000259" key="6">
    <source>
        <dbReference type="PROSITE" id="PS50118"/>
    </source>
</evidence>
<evidence type="ECO:0000256" key="4">
    <source>
        <dbReference type="PROSITE-ProRule" id="PRU00267"/>
    </source>
</evidence>
<keyword evidence="3 4" id="KW-0539">Nucleus</keyword>
<comment type="subcellular location">
    <subcellularLocation>
        <location evidence="1">Nucleus</location>
    </subcellularLocation>
</comment>
<dbReference type="InterPro" id="IPR051365">
    <property type="entry name" value="TOX_HMG-box_domain"/>
</dbReference>
<dbReference type="PANTHER" id="PTHR45781:SF1">
    <property type="entry name" value="HMG BOX DOMAIN-CONTAINING PROTEIN"/>
    <property type="match status" value="1"/>
</dbReference>
<dbReference type="GO" id="GO:0031490">
    <property type="term" value="F:chromatin DNA binding"/>
    <property type="evidence" value="ECO:0007669"/>
    <property type="project" value="TreeGrafter"/>
</dbReference>
<dbReference type="CDD" id="cd21995">
    <property type="entry name" value="HMG-box_TOX-like"/>
    <property type="match status" value="1"/>
</dbReference>
<dbReference type="GO" id="GO:0005634">
    <property type="term" value="C:nucleus"/>
    <property type="evidence" value="ECO:0007669"/>
    <property type="project" value="UniProtKB-SubCell"/>
</dbReference>
<feature type="DNA-binding region" description="HMG box" evidence="4">
    <location>
        <begin position="258"/>
        <end position="304"/>
    </location>
</feature>
<dbReference type="EMBL" id="KL367536">
    <property type="protein sequence ID" value="KFD65530.1"/>
    <property type="molecule type" value="Genomic_DNA"/>
</dbReference>
<dbReference type="Pfam" id="PF00505">
    <property type="entry name" value="HMG_box"/>
    <property type="match status" value="1"/>
</dbReference>
<keyword evidence="2 4" id="KW-0238">DNA-binding</keyword>
<evidence type="ECO:0000313" key="7">
    <source>
        <dbReference type="EMBL" id="KFD65530.1"/>
    </source>
</evidence>
<dbReference type="SUPFAM" id="SSF47095">
    <property type="entry name" value="HMG-box"/>
    <property type="match status" value="1"/>
</dbReference>
<dbReference type="PANTHER" id="PTHR45781">
    <property type="entry name" value="AGAP000281-PA"/>
    <property type="match status" value="1"/>
</dbReference>
<proteinExistence type="predicted"/>
<evidence type="ECO:0000256" key="3">
    <source>
        <dbReference type="ARBA" id="ARBA00023242"/>
    </source>
</evidence>
<dbReference type="Proteomes" id="UP000030758">
    <property type="component" value="Unassembled WGS sequence"/>
</dbReference>
<feature type="region of interest" description="Disordered" evidence="5">
    <location>
        <begin position="221"/>
        <end position="262"/>
    </location>
</feature>
<protein>
    <recommendedName>
        <fullName evidence="6">HMG box domain-containing protein</fullName>
    </recommendedName>
</protein>
<dbReference type="PROSITE" id="PS50118">
    <property type="entry name" value="HMG_BOX_2"/>
    <property type="match status" value="1"/>
</dbReference>
<dbReference type="InterPro" id="IPR009071">
    <property type="entry name" value="HMG_box_dom"/>
</dbReference>
<dbReference type="AlphaFoldDB" id="A0A085N7T4"/>
<feature type="domain" description="HMG box" evidence="6">
    <location>
        <begin position="258"/>
        <end position="304"/>
    </location>
</feature>
<gene>
    <name evidence="7" type="ORF">M514_10750</name>
</gene>
<reference evidence="7" key="1">
    <citation type="journal article" date="2014" name="Nat. Genet.">
        <title>Genome and transcriptome of the porcine whipworm Trichuris suis.</title>
        <authorList>
            <person name="Jex A.R."/>
            <person name="Nejsum P."/>
            <person name="Schwarz E.M."/>
            <person name="Hu L."/>
            <person name="Young N.D."/>
            <person name="Hall R.S."/>
            <person name="Korhonen P.K."/>
            <person name="Liao S."/>
            <person name="Thamsborg S."/>
            <person name="Xia J."/>
            <person name="Xu P."/>
            <person name="Wang S."/>
            <person name="Scheerlinck J.P."/>
            <person name="Hofmann A."/>
            <person name="Sternberg P.W."/>
            <person name="Wang J."/>
            <person name="Gasser R.B."/>
        </authorList>
    </citation>
    <scope>NUCLEOTIDE SEQUENCE [LARGE SCALE GENOMIC DNA]</scope>
    <source>
        <strain evidence="7">DCEP-RM93F</strain>
    </source>
</reference>
<organism evidence="7">
    <name type="scientific">Trichuris suis</name>
    <name type="common">pig whipworm</name>
    <dbReference type="NCBI Taxonomy" id="68888"/>
    <lineage>
        <taxon>Eukaryota</taxon>
        <taxon>Metazoa</taxon>
        <taxon>Ecdysozoa</taxon>
        <taxon>Nematoda</taxon>
        <taxon>Enoplea</taxon>
        <taxon>Dorylaimia</taxon>
        <taxon>Trichinellida</taxon>
        <taxon>Trichuridae</taxon>
        <taxon>Trichuris</taxon>
    </lineage>
</organism>
<feature type="compositionally biased region" description="Basic residues" evidence="5">
    <location>
        <begin position="240"/>
        <end position="252"/>
    </location>
</feature>
<evidence type="ECO:0000256" key="5">
    <source>
        <dbReference type="SAM" id="MobiDB-lite"/>
    </source>
</evidence>
<accession>A0A085N7T4</accession>
<sequence>MNYGPSSGAYGPDGGQALLYTKHGGMQAQAIAAAAAATAGGSLYVDADFGLDFAPAETLLKSYCYEQYATPQQTHHGMSPHPEQHHLLAAPTFGLGQQQQQQQHPSPEAVYMGPTVDYDQSMHHQSAVKQLSPSTVPFGLVHMANLDYQDINSLEPSFLPGQVDLSQRGLVQTIDCSGGQLTNEGVSYANDHQSVVAYRGQMSHCPVGSFQAIDVCDREESNSFDGSSKRPTASGVARQVRGKRQGRKRKPKKDPNEPQKPVSAYALFFRDTQATIKGQNPNASFGEVSKIVATMWDGLNSDAKNVSCMALRIFVLARSSSKLAGRPAIALCDCRHRRREVHLAQTPKKALAYYCASFQSLTSLLPPCKSIKPKVYKQKTESAKKDYLKQLAAYRANLLSKGNDGSCILQPCGEYFNQRKFLFPQTFPDSTGVITEATQASHEFGSKTLASLIAEPAPQQMLTATTTLTVPQSSYSSNRTRANFEVEPAKFRLNTFASGDGRFGIEADCRKTTVGSPEWEQENNTAIDDCVIRYCRDAFDDWVECGRPQRPHTYAPV</sequence>
<dbReference type="InterPro" id="IPR036910">
    <property type="entry name" value="HMG_box_dom_sf"/>
</dbReference>
<dbReference type="GO" id="GO:0006357">
    <property type="term" value="P:regulation of transcription by RNA polymerase II"/>
    <property type="evidence" value="ECO:0007669"/>
    <property type="project" value="TreeGrafter"/>
</dbReference>
<dbReference type="Gene3D" id="1.10.30.10">
    <property type="entry name" value="High mobility group box domain"/>
    <property type="match status" value="1"/>
</dbReference>
<evidence type="ECO:0000256" key="2">
    <source>
        <dbReference type="ARBA" id="ARBA00023125"/>
    </source>
</evidence>
<evidence type="ECO:0000256" key="1">
    <source>
        <dbReference type="ARBA" id="ARBA00004123"/>
    </source>
</evidence>